<keyword evidence="1" id="KW-0479">Metal-binding</keyword>
<dbReference type="InterPro" id="IPR029052">
    <property type="entry name" value="Metallo-depent_PP-like"/>
</dbReference>
<dbReference type="SUPFAM" id="SSF56300">
    <property type="entry name" value="Metallo-dependent phosphatases"/>
    <property type="match status" value="1"/>
</dbReference>
<evidence type="ECO:0000256" key="1">
    <source>
        <dbReference type="ARBA" id="ARBA00022723"/>
    </source>
</evidence>
<reference evidence="4 5" key="1">
    <citation type="submission" date="2019-08" db="EMBL/GenBank/DDBJ databases">
        <title>Bacillus genomes from the desert of Cuatro Cienegas, Coahuila.</title>
        <authorList>
            <person name="Olmedo-Alvarez G."/>
        </authorList>
    </citation>
    <scope>NUCLEOTIDE SEQUENCE [LARGE SCALE GENOMIC DNA]</scope>
    <source>
        <strain evidence="4 5">CH37_1T</strain>
    </source>
</reference>
<dbReference type="Gene3D" id="3.60.21.10">
    <property type="match status" value="1"/>
</dbReference>
<dbReference type="Proteomes" id="UP000323732">
    <property type="component" value="Unassembled WGS sequence"/>
</dbReference>
<name>A0A5D4SIH9_9BACI</name>
<dbReference type="GO" id="GO:0016020">
    <property type="term" value="C:membrane"/>
    <property type="evidence" value="ECO:0007669"/>
    <property type="project" value="GOC"/>
</dbReference>
<dbReference type="AlphaFoldDB" id="A0A5D4SIH9"/>
<dbReference type="GO" id="GO:0009245">
    <property type="term" value="P:lipid A biosynthetic process"/>
    <property type="evidence" value="ECO:0007669"/>
    <property type="project" value="TreeGrafter"/>
</dbReference>
<dbReference type="PANTHER" id="PTHR31302:SF31">
    <property type="entry name" value="PHOSPHODIESTERASE YAEI"/>
    <property type="match status" value="1"/>
</dbReference>
<dbReference type="Pfam" id="PF00149">
    <property type="entry name" value="Metallophos"/>
    <property type="match status" value="1"/>
</dbReference>
<organism evidence="4 5">
    <name type="scientific">Bacillus infantis</name>
    <dbReference type="NCBI Taxonomy" id="324767"/>
    <lineage>
        <taxon>Bacteria</taxon>
        <taxon>Bacillati</taxon>
        <taxon>Bacillota</taxon>
        <taxon>Bacilli</taxon>
        <taxon>Bacillales</taxon>
        <taxon>Bacillaceae</taxon>
        <taxon>Bacillus</taxon>
    </lineage>
</organism>
<sequence length="304" mass="33465">MNSLNKIGMGLGIFILLILVWGLVEPYFIDVEKEDAVINQLPEEWEGKQIAVLGDYQVGMWMDNTATVKKISKRIADMDPAAVLILGDFIYNAAKSSKEEMAHVKELLRPLTEKEIPIFAVLGNHDYAMKLRTDEPNRKSAQNIASELNDMGIEVLHNESVALELTENGVEPGNATENSLYLAGIGAAWPDEAQPDKALEAIPETEARMVMMHNPDTFAKLEAGSAPFAVAGHTHGGQVRIPFTPQSTWMTYAKKENVHADGWIEDYGAAGNKLYVNRGIGFSDIPIRINCPPEVTLFTLKTAS</sequence>
<feature type="domain" description="Calcineurin-like phosphoesterase" evidence="3">
    <location>
        <begin position="50"/>
        <end position="236"/>
    </location>
</feature>
<dbReference type="InterPro" id="IPR004843">
    <property type="entry name" value="Calcineurin-like_PHP"/>
</dbReference>
<protein>
    <submittedName>
        <fullName evidence="4">Metallophosphoesterase</fullName>
    </submittedName>
</protein>
<dbReference type="PANTHER" id="PTHR31302">
    <property type="entry name" value="TRANSMEMBRANE PROTEIN WITH METALLOPHOSPHOESTERASE DOMAIN-RELATED"/>
    <property type="match status" value="1"/>
</dbReference>
<dbReference type="GO" id="GO:0008758">
    <property type="term" value="F:UDP-2,3-diacylglucosamine hydrolase activity"/>
    <property type="evidence" value="ECO:0007669"/>
    <property type="project" value="TreeGrafter"/>
</dbReference>
<dbReference type="InterPro" id="IPR051158">
    <property type="entry name" value="Metallophosphoesterase_sf"/>
</dbReference>
<proteinExistence type="predicted"/>
<dbReference type="EMBL" id="VTES01000005">
    <property type="protein sequence ID" value="TYS61964.1"/>
    <property type="molecule type" value="Genomic_DNA"/>
</dbReference>
<accession>A0A5D4SIH9</accession>
<evidence type="ECO:0000259" key="3">
    <source>
        <dbReference type="Pfam" id="PF00149"/>
    </source>
</evidence>
<evidence type="ECO:0000313" key="5">
    <source>
        <dbReference type="Proteomes" id="UP000323732"/>
    </source>
</evidence>
<comment type="caution">
    <text evidence="4">The sequence shown here is derived from an EMBL/GenBank/DDBJ whole genome shotgun (WGS) entry which is preliminary data.</text>
</comment>
<dbReference type="RefSeq" id="WP_148950447.1">
    <property type="nucleotide sequence ID" value="NZ_VTES01000005.1"/>
</dbReference>
<keyword evidence="2" id="KW-0378">Hydrolase</keyword>
<gene>
    <name evidence="4" type="ORF">FZD47_17900</name>
</gene>
<evidence type="ECO:0000313" key="4">
    <source>
        <dbReference type="EMBL" id="TYS61964.1"/>
    </source>
</evidence>
<dbReference type="GO" id="GO:0046872">
    <property type="term" value="F:metal ion binding"/>
    <property type="evidence" value="ECO:0007669"/>
    <property type="project" value="UniProtKB-KW"/>
</dbReference>
<evidence type="ECO:0000256" key="2">
    <source>
        <dbReference type="ARBA" id="ARBA00022801"/>
    </source>
</evidence>